<accession>A0A6A6AY24</accession>
<dbReference type="InterPro" id="IPR001810">
    <property type="entry name" value="F-box_dom"/>
</dbReference>
<reference evidence="2" key="1">
    <citation type="journal article" date="2020" name="Stud. Mycol.">
        <title>101 Dothideomycetes genomes: a test case for predicting lifestyles and emergence of pathogens.</title>
        <authorList>
            <person name="Haridas S."/>
            <person name="Albert R."/>
            <person name="Binder M."/>
            <person name="Bloem J."/>
            <person name="Labutti K."/>
            <person name="Salamov A."/>
            <person name="Andreopoulos B."/>
            <person name="Baker S."/>
            <person name="Barry K."/>
            <person name="Bills G."/>
            <person name="Bluhm B."/>
            <person name="Cannon C."/>
            <person name="Castanera R."/>
            <person name="Culley D."/>
            <person name="Daum C."/>
            <person name="Ezra D."/>
            <person name="Gonzalez J."/>
            <person name="Henrissat B."/>
            <person name="Kuo A."/>
            <person name="Liang C."/>
            <person name="Lipzen A."/>
            <person name="Lutzoni F."/>
            <person name="Magnuson J."/>
            <person name="Mondo S."/>
            <person name="Nolan M."/>
            <person name="Ohm R."/>
            <person name="Pangilinan J."/>
            <person name="Park H.-J."/>
            <person name="Ramirez L."/>
            <person name="Alfaro M."/>
            <person name="Sun H."/>
            <person name="Tritt A."/>
            <person name="Yoshinaga Y."/>
            <person name="Zwiers L.-H."/>
            <person name="Turgeon B."/>
            <person name="Goodwin S."/>
            <person name="Spatafora J."/>
            <person name="Crous P."/>
            <person name="Grigoriev I."/>
        </authorList>
    </citation>
    <scope>NUCLEOTIDE SEQUENCE</scope>
    <source>
        <strain evidence="2">CBS 121167</strain>
    </source>
</reference>
<dbReference type="Proteomes" id="UP000799438">
    <property type="component" value="Unassembled WGS sequence"/>
</dbReference>
<dbReference type="EMBL" id="ML995519">
    <property type="protein sequence ID" value="KAF2136506.1"/>
    <property type="molecule type" value="Genomic_DNA"/>
</dbReference>
<dbReference type="OrthoDB" id="3478523at2759"/>
<gene>
    <name evidence="2" type="ORF">K452DRAFT_292355</name>
</gene>
<feature type="domain" description="F-box" evidence="1">
    <location>
        <begin position="7"/>
        <end position="54"/>
    </location>
</feature>
<dbReference type="AlphaFoldDB" id="A0A6A6AY24"/>
<organism evidence="2 3">
    <name type="scientific">Aplosporella prunicola CBS 121167</name>
    <dbReference type="NCBI Taxonomy" id="1176127"/>
    <lineage>
        <taxon>Eukaryota</taxon>
        <taxon>Fungi</taxon>
        <taxon>Dikarya</taxon>
        <taxon>Ascomycota</taxon>
        <taxon>Pezizomycotina</taxon>
        <taxon>Dothideomycetes</taxon>
        <taxon>Dothideomycetes incertae sedis</taxon>
        <taxon>Botryosphaeriales</taxon>
        <taxon>Aplosporellaceae</taxon>
        <taxon>Aplosporella</taxon>
    </lineage>
</organism>
<sequence length="445" mass="50904">MKFQRIAAQLDQLPVELIEPILSDLKLSAILNLSAVGSPYLVSAIRGSPTWGKILTPQLPDATHAYKIWIRVYHLYIENANERSNPCRLLPVYTDLSRLLASSPGVPELRDAHAGSITTKIWECTTCLIEKLFQQLFTYDWDFEDLKALCMFIPWEEISATDASFNHTIIPGARDETTLALYAQHFRGPWPLQRIEFWLPHFERGQQLLKKAKAAELRALGDLYSSHGTFLKKAAAPQLPSRNPQHERERLYGDAERVLGFRNFRQRYQAVFGYNWKKQPVPYRPWYRFSNYHPNIVPYDRHLQLFVNVLIAHPLPPAGDSEVFSSSGEINTAMGRLSLTYPTELIPDLQKAIDGLAFVYQHGQTGEQLRKAGKDAVYRTENTPFSALEKRGDGKPAFCIQTRAFCIQARGIKAMPHDERELEWLRAFVNCCAWMETEFPDLVGP</sequence>
<dbReference type="RefSeq" id="XP_033392224.1">
    <property type="nucleotide sequence ID" value="XM_033541363.1"/>
</dbReference>
<evidence type="ECO:0000313" key="3">
    <source>
        <dbReference type="Proteomes" id="UP000799438"/>
    </source>
</evidence>
<keyword evidence="3" id="KW-1185">Reference proteome</keyword>
<name>A0A6A6AY24_9PEZI</name>
<protein>
    <recommendedName>
        <fullName evidence="1">F-box domain-containing protein</fullName>
    </recommendedName>
</protein>
<evidence type="ECO:0000313" key="2">
    <source>
        <dbReference type="EMBL" id="KAF2136506.1"/>
    </source>
</evidence>
<evidence type="ECO:0000259" key="1">
    <source>
        <dbReference type="PROSITE" id="PS50181"/>
    </source>
</evidence>
<dbReference type="GeneID" id="54298859"/>
<dbReference type="PROSITE" id="PS50181">
    <property type="entry name" value="FBOX"/>
    <property type="match status" value="1"/>
</dbReference>
<proteinExistence type="predicted"/>